<dbReference type="AlphaFoldDB" id="A0A5C4WT62"/>
<proteinExistence type="predicted"/>
<dbReference type="GO" id="GO:0006310">
    <property type="term" value="P:DNA recombination"/>
    <property type="evidence" value="ECO:0007669"/>
    <property type="project" value="InterPro"/>
</dbReference>
<dbReference type="SUPFAM" id="SSF56349">
    <property type="entry name" value="DNA breaking-rejoining enzymes"/>
    <property type="match status" value="1"/>
</dbReference>
<dbReference type="OrthoDB" id="9805859at2"/>
<dbReference type="Gene3D" id="1.10.443.10">
    <property type="entry name" value="Intergrase catalytic core"/>
    <property type="match status" value="1"/>
</dbReference>
<dbReference type="InterPro" id="IPR013762">
    <property type="entry name" value="Integrase-like_cat_sf"/>
</dbReference>
<organism evidence="1 2">
    <name type="scientific">Nonomuraea phyllanthi</name>
    <dbReference type="NCBI Taxonomy" id="2219224"/>
    <lineage>
        <taxon>Bacteria</taxon>
        <taxon>Bacillati</taxon>
        <taxon>Actinomycetota</taxon>
        <taxon>Actinomycetes</taxon>
        <taxon>Streptosporangiales</taxon>
        <taxon>Streptosporangiaceae</taxon>
        <taxon>Nonomuraea</taxon>
    </lineage>
</organism>
<dbReference type="Proteomes" id="UP000312512">
    <property type="component" value="Unassembled WGS sequence"/>
</dbReference>
<reference evidence="1 2" key="1">
    <citation type="submission" date="2019-10" db="EMBL/GenBank/DDBJ databases">
        <title>Nonomuraea sp. nov., isolated from Phyllanthus amarus.</title>
        <authorList>
            <person name="Klykleung N."/>
            <person name="Tanasupawat S."/>
        </authorList>
    </citation>
    <scope>NUCLEOTIDE SEQUENCE [LARGE SCALE GENOMIC DNA]</scope>
    <source>
        <strain evidence="1 2">PA1-10</strain>
    </source>
</reference>
<comment type="caution">
    <text evidence="1">The sequence shown here is derived from an EMBL/GenBank/DDBJ whole genome shotgun (WGS) entry which is preliminary data.</text>
</comment>
<evidence type="ECO:0000313" key="2">
    <source>
        <dbReference type="Proteomes" id="UP000312512"/>
    </source>
</evidence>
<gene>
    <name evidence="1" type="ORF">FH608_006480</name>
</gene>
<dbReference type="GO" id="GO:0015074">
    <property type="term" value="P:DNA integration"/>
    <property type="evidence" value="ECO:0007669"/>
    <property type="project" value="InterPro"/>
</dbReference>
<dbReference type="InterPro" id="IPR011010">
    <property type="entry name" value="DNA_brk_join_enz"/>
</dbReference>
<name>A0A5C4WT62_9ACTN</name>
<sequence length="154" mass="17373">MRAARADQLYPAFVLAPGVRSAPRSEALGLRWMDVDFDEGHVDIRRQLVRVGRELHHGPVKTNAGKRSLPLLGIVREALEVQRRGQEIMREQAGEHWTDTGLVFTTRSGLHIEPRNLARSFTRIVKSVNLRPDPSTRPEAHRCLAAQETGRRAT</sequence>
<dbReference type="GO" id="GO:0003677">
    <property type="term" value="F:DNA binding"/>
    <property type="evidence" value="ECO:0007669"/>
    <property type="project" value="InterPro"/>
</dbReference>
<dbReference type="EMBL" id="VDLX02000002">
    <property type="protein sequence ID" value="KAB8196395.1"/>
    <property type="molecule type" value="Genomic_DNA"/>
</dbReference>
<accession>A0A5C4WT62</accession>
<keyword evidence="2" id="KW-1185">Reference proteome</keyword>
<evidence type="ECO:0000313" key="1">
    <source>
        <dbReference type="EMBL" id="KAB8196395.1"/>
    </source>
</evidence>
<protein>
    <submittedName>
        <fullName evidence="1">Tyrosine-type recombinase/integrase</fullName>
    </submittedName>
</protein>